<gene>
    <name evidence="4" type="ORF">CTAYLR_000547</name>
</gene>
<dbReference type="SUPFAM" id="SSF160443">
    <property type="entry name" value="SMR domain-like"/>
    <property type="match status" value="1"/>
</dbReference>
<dbReference type="Proteomes" id="UP001230188">
    <property type="component" value="Unassembled WGS sequence"/>
</dbReference>
<proteinExistence type="predicted"/>
<dbReference type="PROSITE" id="PS51375">
    <property type="entry name" value="PPR"/>
    <property type="match status" value="1"/>
</dbReference>
<organism evidence="4 5">
    <name type="scientific">Chrysophaeum taylorii</name>
    <dbReference type="NCBI Taxonomy" id="2483200"/>
    <lineage>
        <taxon>Eukaryota</taxon>
        <taxon>Sar</taxon>
        <taxon>Stramenopiles</taxon>
        <taxon>Ochrophyta</taxon>
        <taxon>Pelagophyceae</taxon>
        <taxon>Pelagomonadales</taxon>
        <taxon>Pelagomonadaceae</taxon>
        <taxon>Chrysophaeum</taxon>
    </lineage>
</organism>
<dbReference type="NCBIfam" id="TIGR00756">
    <property type="entry name" value="PPR"/>
    <property type="match status" value="1"/>
</dbReference>
<dbReference type="InterPro" id="IPR002625">
    <property type="entry name" value="Smr_dom"/>
</dbReference>
<evidence type="ECO:0000313" key="5">
    <source>
        <dbReference type="Proteomes" id="UP001230188"/>
    </source>
</evidence>
<dbReference type="Gene3D" id="3.30.1370.110">
    <property type="match status" value="1"/>
</dbReference>
<dbReference type="PANTHER" id="PTHR47447:SF17">
    <property type="entry name" value="OS12G0638900 PROTEIN"/>
    <property type="match status" value="1"/>
</dbReference>
<dbReference type="EMBL" id="JAQMWT010000309">
    <property type="protein sequence ID" value="KAJ8605858.1"/>
    <property type="molecule type" value="Genomic_DNA"/>
</dbReference>
<protein>
    <recommendedName>
        <fullName evidence="3">Smr domain-containing protein</fullName>
    </recommendedName>
</protein>
<reference evidence="4" key="1">
    <citation type="submission" date="2023-01" db="EMBL/GenBank/DDBJ databases">
        <title>Metagenome sequencing of chrysophaentin producing Chrysophaeum taylorii.</title>
        <authorList>
            <person name="Davison J."/>
            <person name="Bewley C."/>
        </authorList>
    </citation>
    <scope>NUCLEOTIDE SEQUENCE</scope>
    <source>
        <strain evidence="4">NIES-1699</strain>
    </source>
</reference>
<dbReference type="PANTHER" id="PTHR47447">
    <property type="entry name" value="OS03G0856100 PROTEIN"/>
    <property type="match status" value="1"/>
</dbReference>
<evidence type="ECO:0000256" key="1">
    <source>
        <dbReference type="ARBA" id="ARBA00022737"/>
    </source>
</evidence>
<dbReference type="InterPro" id="IPR011990">
    <property type="entry name" value="TPR-like_helical_dom_sf"/>
</dbReference>
<dbReference type="PROSITE" id="PS50828">
    <property type="entry name" value="SMR"/>
    <property type="match status" value="1"/>
</dbReference>
<feature type="repeat" description="PPR" evidence="2">
    <location>
        <begin position="50"/>
        <end position="80"/>
    </location>
</feature>
<name>A0AAD7UGY2_9STRA</name>
<evidence type="ECO:0000259" key="3">
    <source>
        <dbReference type="PROSITE" id="PS50828"/>
    </source>
</evidence>
<dbReference type="Pfam" id="PF01535">
    <property type="entry name" value="PPR"/>
    <property type="match status" value="1"/>
</dbReference>
<keyword evidence="5" id="KW-1185">Reference proteome</keyword>
<keyword evidence="1" id="KW-0677">Repeat</keyword>
<sequence>MRRRRAAASHAVASFKMPRAAQRRSAALAWCERRGAWSQALAILRRMEADTSAYNAAMGACRRANRWKQALSLLDEMPESLVTQKTLRTAIAACEQGGQWRRGLELLRRAPCVANYNSVVAACEAAGEEAAAEAALERGLGLYEVWTEQGELDLHDMSVPVARTLVRLVVRDTVRWPKGRYFHDPYLMGDLVIITGRGHRSEAKRPLIKPAILRLLASIPHLRFRVHPRNPGRVVVDDASLLAYARRTSWKARFRDLVPLARYAFLLPSFLTPRQAWSSSWSWSWWYQKRY</sequence>
<dbReference type="Gene3D" id="1.25.40.10">
    <property type="entry name" value="Tetratricopeptide repeat domain"/>
    <property type="match status" value="1"/>
</dbReference>
<dbReference type="InterPro" id="IPR036063">
    <property type="entry name" value="Smr_dom_sf"/>
</dbReference>
<evidence type="ECO:0000256" key="2">
    <source>
        <dbReference type="PROSITE-ProRule" id="PRU00708"/>
    </source>
</evidence>
<dbReference type="AlphaFoldDB" id="A0AAD7UGY2"/>
<feature type="domain" description="Smr" evidence="3">
    <location>
        <begin position="152"/>
        <end position="239"/>
    </location>
</feature>
<evidence type="ECO:0000313" key="4">
    <source>
        <dbReference type="EMBL" id="KAJ8605858.1"/>
    </source>
</evidence>
<comment type="caution">
    <text evidence="4">The sequence shown here is derived from an EMBL/GenBank/DDBJ whole genome shotgun (WGS) entry which is preliminary data.</text>
</comment>
<accession>A0AAD7UGY2</accession>
<dbReference type="InterPro" id="IPR002885">
    <property type="entry name" value="PPR_rpt"/>
</dbReference>